<feature type="signal peptide" evidence="1">
    <location>
        <begin position="1"/>
        <end position="21"/>
    </location>
</feature>
<dbReference type="InterPro" id="IPR006869">
    <property type="entry name" value="DUF547"/>
</dbReference>
<comment type="caution">
    <text evidence="3">The sequence shown here is derived from an EMBL/GenBank/DDBJ whole genome shotgun (WGS) entry which is preliminary data.</text>
</comment>
<feature type="domain" description="DUF547" evidence="2">
    <location>
        <begin position="73"/>
        <end position="173"/>
    </location>
</feature>
<organism evidence="3 4">
    <name type="scientific">Patiriisocius hiemis</name>
    <dbReference type="NCBI Taxonomy" id="3075604"/>
    <lineage>
        <taxon>Bacteria</taxon>
        <taxon>Pseudomonadati</taxon>
        <taxon>Bacteroidota</taxon>
        <taxon>Flavobacteriia</taxon>
        <taxon>Flavobacteriales</taxon>
        <taxon>Flavobacteriaceae</taxon>
        <taxon>Patiriisocius</taxon>
    </lineage>
</organism>
<evidence type="ECO:0000313" key="4">
    <source>
        <dbReference type="Proteomes" id="UP001254488"/>
    </source>
</evidence>
<protein>
    <submittedName>
        <fullName evidence="3">DUF547 domain-containing protein</fullName>
    </submittedName>
</protein>
<accession>A0ABU2YDN2</accession>
<keyword evidence="1" id="KW-0732">Signal</keyword>
<evidence type="ECO:0000313" key="3">
    <source>
        <dbReference type="EMBL" id="MDT0556297.1"/>
    </source>
</evidence>
<dbReference type="RefSeq" id="WP_311333249.1">
    <property type="nucleotide sequence ID" value="NZ_JAVRHZ010000005.1"/>
</dbReference>
<name>A0ABU2YDN2_9FLAO</name>
<dbReference type="PANTHER" id="PTHR34386:SF1">
    <property type="entry name" value="GLUTAREDOXIN-LIKE PROTEIN NRDH"/>
    <property type="match status" value="1"/>
</dbReference>
<feature type="chain" id="PRO_5047101080" evidence="1">
    <location>
        <begin position="22"/>
        <end position="238"/>
    </location>
</feature>
<dbReference type="InterPro" id="IPR051548">
    <property type="entry name" value="Grx-like_ET"/>
</dbReference>
<reference evidence="3 4" key="1">
    <citation type="submission" date="2023-09" db="EMBL/GenBank/DDBJ databases">
        <authorList>
            <person name="Rey-Velasco X."/>
        </authorList>
    </citation>
    <scope>NUCLEOTIDE SEQUENCE [LARGE SCALE GENOMIC DNA]</scope>
    <source>
        <strain evidence="3 4">W242</strain>
    </source>
</reference>
<dbReference type="Pfam" id="PF04784">
    <property type="entry name" value="DUF547"/>
    <property type="match status" value="1"/>
</dbReference>
<dbReference type="Proteomes" id="UP001254488">
    <property type="component" value="Unassembled WGS sequence"/>
</dbReference>
<gene>
    <name evidence="3" type="ORF">RM538_09795</name>
</gene>
<dbReference type="EMBL" id="JAVRHZ010000005">
    <property type="protein sequence ID" value="MDT0556297.1"/>
    <property type="molecule type" value="Genomic_DNA"/>
</dbReference>
<sequence length="238" mass="26991">MKKTFLLLISIITFSVTNSSAQNLAQFFDEADAIFSKYVSNGKVDYASLFKNEAELASVLDLAKNSKVSTSNAATYQAFWINAYNLSVIKGIIDNYPIKSPLDKKGFFDKTTYNLGGTTITLNDIENKKLRAKFDDARFHFVLVCGAKGCPPLIAKAYRPETLNKQLEAQTKKALTNNEFVKISNGKVALSEIFKWYKEDFVKKGQNEVDFLNKFRNEKVSPDAKVTYYTYDWRLNSK</sequence>
<proteinExistence type="predicted"/>
<keyword evidence="4" id="KW-1185">Reference proteome</keyword>
<evidence type="ECO:0000259" key="2">
    <source>
        <dbReference type="Pfam" id="PF04784"/>
    </source>
</evidence>
<dbReference type="PANTHER" id="PTHR34386">
    <property type="entry name" value="GLUTAREDOXIN"/>
    <property type="match status" value="1"/>
</dbReference>
<evidence type="ECO:0000256" key="1">
    <source>
        <dbReference type="SAM" id="SignalP"/>
    </source>
</evidence>